<proteinExistence type="predicted"/>
<protein>
    <submittedName>
        <fullName evidence="2">Uncharacterized protein</fullName>
    </submittedName>
</protein>
<sequence length="450" mass="49908">MTTPRLSGSVLLCPSLRRHDATSGYVDIAPAECSRDSQRITSCTLILWITALPPANTLPNALQPSVYMVSPSHRENTGYPSPSQSTSEACYPLTHPVSVFLVDFRYENESLAPIFSRVRYAVSYAEHSASYLSSRSAYLLQRYGYWEPYRGRTHEGEDTIDVGGSIIDYDYGSRWTAGVRTSSPIRLDWFSSVDCRGALPLRLERSGTTTCRILPARLSCCGAFAFERMRCRVWVSILRTAVLSMTRDARRAMSSSHGKDVGTMRLRFVEGCYAGPLRPSRMSCFHATCKHATPPAASTPQRRSLSMPPPPPWVSDHENGGVLIPATATTDVRLGVLYLFVGSPFRTSAKFSSQLILRRTSIDSAPMPARPPDTSSTTLPELPPACDRTRRADGSPCTQTCPSPTLNKKYSRGAGYEHLRTIDFDFDEHVTPAPMIHSPREAVPHRDLRH</sequence>
<evidence type="ECO:0000313" key="2">
    <source>
        <dbReference type="EMBL" id="KAK7062415.1"/>
    </source>
</evidence>
<dbReference type="EMBL" id="JAWWNJ010000002">
    <property type="protein sequence ID" value="KAK7062415.1"/>
    <property type="molecule type" value="Genomic_DNA"/>
</dbReference>
<organism evidence="2 3">
    <name type="scientific">Favolaschia claudopus</name>
    <dbReference type="NCBI Taxonomy" id="2862362"/>
    <lineage>
        <taxon>Eukaryota</taxon>
        <taxon>Fungi</taxon>
        <taxon>Dikarya</taxon>
        <taxon>Basidiomycota</taxon>
        <taxon>Agaricomycotina</taxon>
        <taxon>Agaricomycetes</taxon>
        <taxon>Agaricomycetidae</taxon>
        <taxon>Agaricales</taxon>
        <taxon>Marasmiineae</taxon>
        <taxon>Mycenaceae</taxon>
        <taxon>Favolaschia</taxon>
    </lineage>
</organism>
<evidence type="ECO:0000313" key="3">
    <source>
        <dbReference type="Proteomes" id="UP001362999"/>
    </source>
</evidence>
<accession>A0AAW0EDW7</accession>
<comment type="caution">
    <text evidence="2">The sequence shown here is derived from an EMBL/GenBank/DDBJ whole genome shotgun (WGS) entry which is preliminary data.</text>
</comment>
<evidence type="ECO:0000256" key="1">
    <source>
        <dbReference type="SAM" id="MobiDB-lite"/>
    </source>
</evidence>
<keyword evidence="3" id="KW-1185">Reference proteome</keyword>
<dbReference type="Proteomes" id="UP001362999">
    <property type="component" value="Unassembled WGS sequence"/>
</dbReference>
<feature type="region of interest" description="Disordered" evidence="1">
    <location>
        <begin position="364"/>
        <end position="400"/>
    </location>
</feature>
<gene>
    <name evidence="2" type="ORF">R3P38DRAFT_3492643</name>
</gene>
<reference evidence="2 3" key="1">
    <citation type="journal article" date="2024" name="J Genomics">
        <title>Draft genome sequencing and assembly of Favolaschia claudopus CIRM-BRFM 2984 isolated from oak limbs.</title>
        <authorList>
            <person name="Navarro D."/>
            <person name="Drula E."/>
            <person name="Chaduli D."/>
            <person name="Cazenave R."/>
            <person name="Ahrendt S."/>
            <person name="Wang J."/>
            <person name="Lipzen A."/>
            <person name="Daum C."/>
            <person name="Barry K."/>
            <person name="Grigoriev I.V."/>
            <person name="Favel A."/>
            <person name="Rosso M.N."/>
            <person name="Martin F."/>
        </authorList>
    </citation>
    <scope>NUCLEOTIDE SEQUENCE [LARGE SCALE GENOMIC DNA]</scope>
    <source>
        <strain evidence="2 3">CIRM-BRFM 2984</strain>
    </source>
</reference>
<dbReference type="AlphaFoldDB" id="A0AAW0EDW7"/>
<name>A0AAW0EDW7_9AGAR</name>